<dbReference type="NCBIfam" id="TIGR03696">
    <property type="entry name" value="Rhs_assc_core"/>
    <property type="match status" value="1"/>
</dbReference>
<dbReference type="EMBL" id="LWBP01000205">
    <property type="protein sequence ID" value="OQP55782.1"/>
    <property type="molecule type" value="Genomic_DNA"/>
</dbReference>
<keyword evidence="2" id="KW-1185">Reference proteome</keyword>
<sequence length="351" mass="39513">MRKRSFFIGAPGADANSFDNLQVIHKPGPILEETHYYPFGLTMAGISSKALGFGAPENKHKFNGIEQNNDFDLNTYEFFYRNYDPQIGRWHSLDTKPVDRISLYAAMANNPVRFTDPLGDTAVYFRPDGSFWKFQDDGKKEFSGVFFQKSTTTSTYEKNGVQYEVHTYSDGVNFQFNDAAVDVQAIKNGEITNIAMATDALVNNEMDKSGVNSADTKKGFSYAKENSTAGGKMDYGMQPNLLKNTFYLREGTAYNVADFGNYLWGRGMAQLEVDLPLATIGAHYNNFVNGRRGRDVTEKYNFGPGTYGSPGLFDSKSDQRAIISGYMNNPKYPMLQQREYDKYKSILYTGH</sequence>
<evidence type="ECO:0000313" key="2">
    <source>
        <dbReference type="Proteomes" id="UP000192276"/>
    </source>
</evidence>
<accession>A0A1V9FBZ5</accession>
<dbReference type="OrthoDB" id="2972467at2"/>
<comment type="caution">
    <text evidence="1">The sequence shown here is derived from an EMBL/GenBank/DDBJ whole genome shotgun (WGS) entry which is preliminary data.</text>
</comment>
<proteinExistence type="predicted"/>
<dbReference type="InterPro" id="IPR022385">
    <property type="entry name" value="Rhs_assc_core"/>
</dbReference>
<organism evidence="1 2">
    <name type="scientific">Niastella populi</name>
    <dbReference type="NCBI Taxonomy" id="550983"/>
    <lineage>
        <taxon>Bacteria</taxon>
        <taxon>Pseudomonadati</taxon>
        <taxon>Bacteroidota</taxon>
        <taxon>Chitinophagia</taxon>
        <taxon>Chitinophagales</taxon>
        <taxon>Chitinophagaceae</taxon>
        <taxon>Niastella</taxon>
    </lineage>
</organism>
<dbReference type="RefSeq" id="WP_081169187.1">
    <property type="nucleotide sequence ID" value="NZ_LWBP01000205.1"/>
</dbReference>
<name>A0A1V9FBZ5_9BACT</name>
<dbReference type="Proteomes" id="UP000192276">
    <property type="component" value="Unassembled WGS sequence"/>
</dbReference>
<dbReference type="AlphaFoldDB" id="A0A1V9FBZ5"/>
<gene>
    <name evidence="1" type="ORF">A4R26_27160</name>
</gene>
<evidence type="ECO:0000313" key="1">
    <source>
        <dbReference type="EMBL" id="OQP55782.1"/>
    </source>
</evidence>
<dbReference type="STRING" id="550983.A4R26_27160"/>
<dbReference type="Gene3D" id="2.180.10.10">
    <property type="entry name" value="RHS repeat-associated core"/>
    <property type="match status" value="1"/>
</dbReference>
<evidence type="ECO:0008006" key="3">
    <source>
        <dbReference type="Google" id="ProtNLM"/>
    </source>
</evidence>
<protein>
    <recommendedName>
        <fullName evidence="3">RHS repeat-associated core domain-containing protein</fullName>
    </recommendedName>
</protein>
<reference evidence="2" key="1">
    <citation type="submission" date="2016-04" db="EMBL/GenBank/DDBJ databases">
        <authorList>
            <person name="Chen L."/>
            <person name="Zhuang W."/>
            <person name="Wang G."/>
        </authorList>
    </citation>
    <scope>NUCLEOTIDE SEQUENCE [LARGE SCALE GENOMIC DNA]</scope>
    <source>
        <strain evidence="2">208</strain>
    </source>
</reference>